<dbReference type="SUPFAM" id="SSF49772">
    <property type="entry name" value="Ecotin, trypsin inhibitor"/>
    <property type="match status" value="1"/>
</dbReference>
<keyword evidence="4" id="KW-1185">Reference proteome</keyword>
<dbReference type="InterPro" id="IPR005658">
    <property type="entry name" value="Prot_inh_ecotin"/>
</dbReference>
<organism evidence="3 4">
    <name type="scientific">Chitinibacter bivalviorum</name>
    <dbReference type="NCBI Taxonomy" id="2739434"/>
    <lineage>
        <taxon>Bacteria</taxon>
        <taxon>Pseudomonadati</taxon>
        <taxon>Pseudomonadota</taxon>
        <taxon>Betaproteobacteria</taxon>
        <taxon>Neisseriales</taxon>
        <taxon>Chitinibacteraceae</taxon>
        <taxon>Chitinibacter</taxon>
    </lineage>
</organism>
<dbReference type="KEGG" id="chiz:HQ393_14745"/>
<sequence length="160" mass="17590">MRKNKTTILGIAAMTAALLAGTASAASDPLKAFPPAQEGYERVVINLPQVKDTERFRVQLIPGQTIEADCNTRSLSGEIKKETAQGWGYDYWVVSNVGPGPTTMMACPNNSKVEKFVAVYSDELIRYNPRLPVVVYVPKGVELRYKIWTSPEKATVAKAQ</sequence>
<keyword evidence="2" id="KW-0732">Signal</keyword>
<evidence type="ECO:0000256" key="2">
    <source>
        <dbReference type="SAM" id="SignalP"/>
    </source>
</evidence>
<dbReference type="AlphaFoldDB" id="A0A7H9BLE3"/>
<reference evidence="3 4" key="1">
    <citation type="submission" date="2020-07" db="EMBL/GenBank/DDBJ databases">
        <title>Complete genome sequence of Chitinibacter sp. 2T18.</title>
        <authorList>
            <person name="Bae J.-W."/>
            <person name="Choi J.-W."/>
        </authorList>
    </citation>
    <scope>NUCLEOTIDE SEQUENCE [LARGE SCALE GENOMIC DNA]</scope>
    <source>
        <strain evidence="3 4">2T18</strain>
    </source>
</reference>
<dbReference type="PIRSF" id="PIRSF006865">
    <property type="entry name" value="Prot_inh_ecotin"/>
    <property type="match status" value="1"/>
</dbReference>
<dbReference type="GO" id="GO:0004867">
    <property type="term" value="F:serine-type endopeptidase inhibitor activity"/>
    <property type="evidence" value="ECO:0007669"/>
    <property type="project" value="InterPro"/>
</dbReference>
<gene>
    <name evidence="3" type="primary">eco</name>
    <name evidence="3" type="ORF">HQ393_14745</name>
</gene>
<dbReference type="Gene3D" id="2.60.40.550">
    <property type="entry name" value="Ecotin"/>
    <property type="match status" value="1"/>
</dbReference>
<feature type="chain" id="PRO_5028856227" evidence="2">
    <location>
        <begin position="26"/>
        <end position="160"/>
    </location>
</feature>
<proteinExistence type="inferred from homology"/>
<evidence type="ECO:0000313" key="4">
    <source>
        <dbReference type="Proteomes" id="UP000509597"/>
    </source>
</evidence>
<feature type="signal peptide" evidence="2">
    <location>
        <begin position="1"/>
        <end position="25"/>
    </location>
</feature>
<dbReference type="RefSeq" id="WP_179356013.1">
    <property type="nucleotide sequence ID" value="NZ_CP058627.1"/>
</dbReference>
<evidence type="ECO:0000313" key="3">
    <source>
        <dbReference type="EMBL" id="QLG89403.1"/>
    </source>
</evidence>
<dbReference type="Pfam" id="PF03974">
    <property type="entry name" value="Ecotin"/>
    <property type="match status" value="1"/>
</dbReference>
<dbReference type="PANTHER" id="PTHR35890:SF3">
    <property type="entry name" value="ECOTIN"/>
    <property type="match status" value="1"/>
</dbReference>
<dbReference type="PANTHER" id="PTHR35890">
    <property type="match status" value="1"/>
</dbReference>
<protein>
    <submittedName>
        <fullName evidence="3">Serine protease inhibitor ecotin</fullName>
    </submittedName>
</protein>
<comment type="similarity">
    <text evidence="1">Belongs to the protease inhibitor I11 (ecotin) family.</text>
</comment>
<dbReference type="NCBIfam" id="NF002987">
    <property type="entry name" value="PRK03719.1"/>
    <property type="match status" value="1"/>
</dbReference>
<dbReference type="Proteomes" id="UP000509597">
    <property type="component" value="Chromosome"/>
</dbReference>
<name>A0A7H9BLE3_9NEIS</name>
<evidence type="ECO:0000256" key="1">
    <source>
        <dbReference type="ARBA" id="ARBA00010558"/>
    </source>
</evidence>
<dbReference type="EMBL" id="CP058627">
    <property type="protein sequence ID" value="QLG89403.1"/>
    <property type="molecule type" value="Genomic_DNA"/>
</dbReference>
<dbReference type="InterPro" id="IPR036198">
    <property type="entry name" value="Ecotin_sf"/>
</dbReference>
<accession>A0A7H9BLE3</accession>